<gene>
    <name evidence="5" type="ORF">ABVV53_14065</name>
</gene>
<protein>
    <recommendedName>
        <fullName evidence="4">Glutathione peroxidase</fullName>
    </recommendedName>
</protein>
<dbReference type="GO" id="GO:0004601">
    <property type="term" value="F:peroxidase activity"/>
    <property type="evidence" value="ECO:0007669"/>
    <property type="project" value="UniProtKB-KW"/>
</dbReference>
<dbReference type="InterPro" id="IPR000889">
    <property type="entry name" value="Glutathione_peroxidase"/>
</dbReference>
<dbReference type="EMBL" id="JBEWLY010000023">
    <property type="protein sequence ID" value="MET1756565.1"/>
    <property type="molecule type" value="Genomic_DNA"/>
</dbReference>
<name>A0ABV2D3X6_9SPHN</name>
<accession>A0ABV2D3X6</accession>
<dbReference type="PANTHER" id="PTHR11592:SF78">
    <property type="entry name" value="GLUTATHIONE PEROXIDASE"/>
    <property type="match status" value="1"/>
</dbReference>
<dbReference type="InterPro" id="IPR029760">
    <property type="entry name" value="GPX_CS"/>
</dbReference>
<dbReference type="PANTHER" id="PTHR11592">
    <property type="entry name" value="GLUTATHIONE PEROXIDASE"/>
    <property type="match status" value="1"/>
</dbReference>
<dbReference type="PROSITE" id="PS00460">
    <property type="entry name" value="GLUTATHIONE_PEROXID_1"/>
    <property type="match status" value="1"/>
</dbReference>
<dbReference type="InterPro" id="IPR029759">
    <property type="entry name" value="GPX_AS"/>
</dbReference>
<comment type="similarity">
    <text evidence="1 4">Belongs to the glutathione peroxidase family.</text>
</comment>
<keyword evidence="6" id="KW-1185">Reference proteome</keyword>
<proteinExistence type="inferred from homology"/>
<dbReference type="PROSITE" id="PS00763">
    <property type="entry name" value="GLUTATHIONE_PEROXID_2"/>
    <property type="match status" value="1"/>
</dbReference>
<dbReference type="PROSITE" id="PS51355">
    <property type="entry name" value="GLUTATHIONE_PEROXID_3"/>
    <property type="match status" value="1"/>
</dbReference>
<dbReference type="PIRSF" id="PIRSF000303">
    <property type="entry name" value="Glutathion_perox"/>
    <property type="match status" value="1"/>
</dbReference>
<dbReference type="RefSeq" id="WP_353985055.1">
    <property type="nucleotide sequence ID" value="NZ_JBEWLY010000023.1"/>
</dbReference>
<evidence type="ECO:0000256" key="4">
    <source>
        <dbReference type="RuleBase" id="RU000499"/>
    </source>
</evidence>
<evidence type="ECO:0000256" key="3">
    <source>
        <dbReference type="ARBA" id="ARBA00023002"/>
    </source>
</evidence>
<sequence length="159" mass="17515">MTTIADFDVVASTGARLSLAEKAGKVLLVVNTASKCGFTPQYQGLESLWRQFGSRGFEVLAFPCNQFGRQEPASDELIATFCEVHFGLSFPLMAKVEVNGPGAIPLYEWLKEEAPGVMGTRAIKWNFTKFLIGRDGAVMRRYAPAVKPEKLVRDIEALL</sequence>
<evidence type="ECO:0000313" key="5">
    <source>
        <dbReference type="EMBL" id="MET1756565.1"/>
    </source>
</evidence>
<keyword evidence="2 4" id="KW-0575">Peroxidase</keyword>
<dbReference type="Proteomes" id="UP001548713">
    <property type="component" value="Unassembled WGS sequence"/>
</dbReference>
<reference evidence="5 6" key="1">
    <citation type="submission" date="2024-07" db="EMBL/GenBank/DDBJ databases">
        <title>Novosphingobium kalidii RD2P27.</title>
        <authorList>
            <person name="Sun J.-Q."/>
        </authorList>
    </citation>
    <scope>NUCLEOTIDE SEQUENCE [LARGE SCALE GENOMIC DNA]</scope>
    <source>
        <strain evidence="5 6">RD2P27</strain>
    </source>
</reference>
<keyword evidence="3 4" id="KW-0560">Oxidoreductase</keyword>
<evidence type="ECO:0000313" key="6">
    <source>
        <dbReference type="Proteomes" id="UP001548713"/>
    </source>
</evidence>
<dbReference type="InterPro" id="IPR036249">
    <property type="entry name" value="Thioredoxin-like_sf"/>
</dbReference>
<organism evidence="5 6">
    <name type="scientific">Novosphingobium kalidii</name>
    <dbReference type="NCBI Taxonomy" id="3230299"/>
    <lineage>
        <taxon>Bacteria</taxon>
        <taxon>Pseudomonadati</taxon>
        <taxon>Pseudomonadota</taxon>
        <taxon>Alphaproteobacteria</taxon>
        <taxon>Sphingomonadales</taxon>
        <taxon>Sphingomonadaceae</taxon>
        <taxon>Novosphingobium</taxon>
    </lineage>
</organism>
<dbReference type="Gene3D" id="3.40.30.10">
    <property type="entry name" value="Glutaredoxin"/>
    <property type="match status" value="1"/>
</dbReference>
<comment type="caution">
    <text evidence="5">The sequence shown here is derived from an EMBL/GenBank/DDBJ whole genome shotgun (WGS) entry which is preliminary data.</text>
</comment>
<dbReference type="Pfam" id="PF00255">
    <property type="entry name" value="GSHPx"/>
    <property type="match status" value="1"/>
</dbReference>
<dbReference type="PRINTS" id="PR01011">
    <property type="entry name" value="GLUTPROXDASE"/>
</dbReference>
<evidence type="ECO:0000256" key="1">
    <source>
        <dbReference type="ARBA" id="ARBA00006926"/>
    </source>
</evidence>
<evidence type="ECO:0000256" key="2">
    <source>
        <dbReference type="ARBA" id="ARBA00022559"/>
    </source>
</evidence>
<dbReference type="SUPFAM" id="SSF52833">
    <property type="entry name" value="Thioredoxin-like"/>
    <property type="match status" value="1"/>
</dbReference>
<dbReference type="CDD" id="cd00340">
    <property type="entry name" value="GSH_Peroxidase"/>
    <property type="match status" value="1"/>
</dbReference>